<organism evidence="1 2">
    <name type="scientific">Spirodela intermedia</name>
    <name type="common">Intermediate duckweed</name>
    <dbReference type="NCBI Taxonomy" id="51605"/>
    <lineage>
        <taxon>Eukaryota</taxon>
        <taxon>Viridiplantae</taxon>
        <taxon>Streptophyta</taxon>
        <taxon>Embryophyta</taxon>
        <taxon>Tracheophyta</taxon>
        <taxon>Spermatophyta</taxon>
        <taxon>Magnoliopsida</taxon>
        <taxon>Liliopsida</taxon>
        <taxon>Araceae</taxon>
        <taxon>Lemnoideae</taxon>
        <taxon>Spirodela</taxon>
    </lineage>
</organism>
<sequence length="37" mass="3803">MGVSMDAGDTQFTRIPCPPSDAAAAFASPTTPCFELV</sequence>
<proteinExistence type="predicted"/>
<dbReference type="EMBL" id="LR746268">
    <property type="protein sequence ID" value="CAA7396992.1"/>
    <property type="molecule type" value="Genomic_DNA"/>
</dbReference>
<evidence type="ECO:0000313" key="2">
    <source>
        <dbReference type="Proteomes" id="UP000663760"/>
    </source>
</evidence>
<dbReference type="Proteomes" id="UP000663760">
    <property type="component" value="Chromosome 5"/>
</dbReference>
<keyword evidence="2" id="KW-1185">Reference proteome</keyword>
<protein>
    <submittedName>
        <fullName evidence="1">Uncharacterized protein</fullName>
    </submittedName>
</protein>
<reference evidence="1" key="1">
    <citation type="submission" date="2020-02" db="EMBL/GenBank/DDBJ databases">
        <authorList>
            <person name="Scholz U."/>
            <person name="Mascher M."/>
            <person name="Fiebig A."/>
        </authorList>
    </citation>
    <scope>NUCLEOTIDE SEQUENCE</scope>
</reference>
<dbReference type="AlphaFoldDB" id="A0A7I8KHJ5"/>
<name>A0A7I8KHJ5_SPIIN</name>
<accession>A0A7I8KHJ5</accession>
<evidence type="ECO:0000313" key="1">
    <source>
        <dbReference type="EMBL" id="CAA7396992.1"/>
    </source>
</evidence>
<gene>
    <name evidence="1" type="ORF">SI8410_05007655</name>
</gene>